<dbReference type="GO" id="GO:0006397">
    <property type="term" value="P:mRNA processing"/>
    <property type="evidence" value="ECO:0007669"/>
    <property type="project" value="InterPro"/>
</dbReference>
<evidence type="ECO:0000256" key="2">
    <source>
        <dbReference type="ARBA" id="ARBA00022723"/>
    </source>
</evidence>
<accession>A0A4U5PG37</accession>
<feature type="transmembrane region" description="Helical" evidence="7">
    <location>
        <begin position="187"/>
        <end position="211"/>
    </location>
</feature>
<evidence type="ECO:0000256" key="3">
    <source>
        <dbReference type="ARBA" id="ARBA00022771"/>
    </source>
</evidence>
<reference evidence="10 11" key="1">
    <citation type="journal article" date="2015" name="Genome Biol.">
        <title>Comparative genomics of Steinernema reveals deeply conserved gene regulatory networks.</title>
        <authorList>
            <person name="Dillman A.R."/>
            <person name="Macchietto M."/>
            <person name="Porter C.F."/>
            <person name="Rogers A."/>
            <person name="Williams B."/>
            <person name="Antoshechkin I."/>
            <person name="Lee M.M."/>
            <person name="Goodwin Z."/>
            <person name="Lu X."/>
            <person name="Lewis E.E."/>
            <person name="Goodrich-Blair H."/>
            <person name="Stock S.P."/>
            <person name="Adams B.J."/>
            <person name="Sternberg P.W."/>
            <person name="Mortazavi A."/>
        </authorList>
    </citation>
    <scope>NUCLEOTIDE SEQUENCE [LARGE SCALE GENOMIC DNA]</scope>
    <source>
        <strain evidence="10 11">ALL</strain>
    </source>
</reference>
<evidence type="ECO:0000259" key="8">
    <source>
        <dbReference type="PROSITE" id="PS50158"/>
    </source>
</evidence>
<evidence type="ECO:0000256" key="7">
    <source>
        <dbReference type="SAM" id="Phobius"/>
    </source>
</evidence>
<comment type="subcellular location">
    <subcellularLocation>
        <location evidence="1">Nucleus</location>
    </subcellularLocation>
</comment>
<dbReference type="AlphaFoldDB" id="A0A4U5PG37"/>
<gene>
    <name evidence="10" type="ORF">L596_009592</name>
</gene>
<dbReference type="GO" id="GO:0008270">
    <property type="term" value="F:zinc ion binding"/>
    <property type="evidence" value="ECO:0007669"/>
    <property type="project" value="UniProtKB-KW"/>
</dbReference>
<dbReference type="PROSITE" id="PS51282">
    <property type="entry name" value="DWNN"/>
    <property type="match status" value="1"/>
</dbReference>
<dbReference type="InterPro" id="IPR025829">
    <property type="entry name" value="Zn_knuckle_CX2CX3GHX4C"/>
</dbReference>
<dbReference type="GO" id="GO:0005634">
    <property type="term" value="C:nucleus"/>
    <property type="evidence" value="ECO:0007669"/>
    <property type="project" value="UniProtKB-SubCell"/>
</dbReference>
<feature type="domain" description="DWNN" evidence="9">
    <location>
        <begin position="4"/>
        <end position="76"/>
    </location>
</feature>
<dbReference type="GO" id="GO:0019899">
    <property type="term" value="F:enzyme binding"/>
    <property type="evidence" value="ECO:0007669"/>
    <property type="project" value="UniProtKB-ARBA"/>
</dbReference>
<dbReference type="GO" id="GO:0016567">
    <property type="term" value="P:protein ubiquitination"/>
    <property type="evidence" value="ECO:0007669"/>
    <property type="project" value="InterPro"/>
</dbReference>
<keyword evidence="4" id="KW-0862">Zinc</keyword>
<keyword evidence="7" id="KW-1133">Transmembrane helix</keyword>
<dbReference type="PANTHER" id="PTHR15439">
    <property type="entry name" value="RETINOBLASTOMA-BINDING PROTEIN 6"/>
    <property type="match status" value="1"/>
</dbReference>
<dbReference type="PANTHER" id="PTHR15439:SF0">
    <property type="entry name" value="CELL DIVISION CYCLE AND APOPTOSIS REGULATOR PROTEIN 1-RELATED"/>
    <property type="match status" value="1"/>
</dbReference>
<keyword evidence="7" id="KW-0812">Transmembrane</keyword>
<dbReference type="OrthoDB" id="106784at2759"/>
<protein>
    <recommendedName>
        <fullName evidence="12">DWNN domain-containing protein</fullName>
    </recommendedName>
</protein>
<dbReference type="Proteomes" id="UP000298663">
    <property type="component" value="Unassembled WGS sequence"/>
</dbReference>
<sequence length="229" mass="26219">MSSIHYKFRSSLESKCHTFDGLHISVAELKKAIYTKEGLREESFELVLSNGHTKRTYAEPNELIPRNSSVIVQRMPRENAGKLPKVQDTSTSGIVQTVLNAADGPKHIGQEEYDKMTEEERIQHMKNVSSFKYQPANFKRQSHIMSQDVPPPPTYICNRCNQPGHWYTHCPMIRPVFSSYFCRHVSAGLLLCSAAFIVSRFYTLFMSLRVYKANKRSCREQRSSSSGFS</sequence>
<evidence type="ECO:0000256" key="1">
    <source>
        <dbReference type="ARBA" id="ARBA00004123"/>
    </source>
</evidence>
<dbReference type="Gene3D" id="3.10.20.90">
    <property type="entry name" value="Phosphatidylinositol 3-kinase Catalytic Subunit, Chain A, domain 1"/>
    <property type="match status" value="1"/>
</dbReference>
<dbReference type="InterPro" id="IPR014891">
    <property type="entry name" value="DWNN_domain"/>
</dbReference>
<evidence type="ECO:0000256" key="6">
    <source>
        <dbReference type="PROSITE-ProRule" id="PRU00047"/>
    </source>
</evidence>
<dbReference type="Pfam" id="PF13696">
    <property type="entry name" value="zf-CCHC_2"/>
    <property type="match status" value="1"/>
</dbReference>
<dbReference type="InterPro" id="IPR036875">
    <property type="entry name" value="Znf_CCHC_sf"/>
</dbReference>
<dbReference type="GO" id="GO:0061630">
    <property type="term" value="F:ubiquitin protein ligase activity"/>
    <property type="evidence" value="ECO:0007669"/>
    <property type="project" value="InterPro"/>
</dbReference>
<evidence type="ECO:0000256" key="4">
    <source>
        <dbReference type="ARBA" id="ARBA00022833"/>
    </source>
</evidence>
<organism evidence="10 11">
    <name type="scientific">Steinernema carpocapsae</name>
    <name type="common">Entomopathogenic nematode</name>
    <dbReference type="NCBI Taxonomy" id="34508"/>
    <lineage>
        <taxon>Eukaryota</taxon>
        <taxon>Metazoa</taxon>
        <taxon>Ecdysozoa</taxon>
        <taxon>Nematoda</taxon>
        <taxon>Chromadorea</taxon>
        <taxon>Rhabditida</taxon>
        <taxon>Tylenchina</taxon>
        <taxon>Panagrolaimomorpha</taxon>
        <taxon>Strongyloidoidea</taxon>
        <taxon>Steinernematidae</taxon>
        <taxon>Steinernema</taxon>
    </lineage>
</organism>
<dbReference type="GO" id="GO:0003676">
    <property type="term" value="F:nucleic acid binding"/>
    <property type="evidence" value="ECO:0007669"/>
    <property type="project" value="InterPro"/>
</dbReference>
<keyword evidence="7" id="KW-0472">Membrane</keyword>
<dbReference type="GO" id="GO:0006511">
    <property type="term" value="P:ubiquitin-dependent protein catabolic process"/>
    <property type="evidence" value="ECO:0007669"/>
    <property type="project" value="TreeGrafter"/>
</dbReference>
<dbReference type="Pfam" id="PF08783">
    <property type="entry name" value="DWNN"/>
    <property type="match status" value="1"/>
</dbReference>
<comment type="caution">
    <text evidence="10">The sequence shown here is derived from an EMBL/GenBank/DDBJ whole genome shotgun (WGS) entry which is preliminary data.</text>
</comment>
<dbReference type="Gene3D" id="4.10.60.10">
    <property type="entry name" value="Zinc finger, CCHC-type"/>
    <property type="match status" value="1"/>
</dbReference>
<keyword evidence="3 6" id="KW-0863">Zinc-finger</keyword>
<name>A0A4U5PG37_STECR</name>
<evidence type="ECO:0000313" key="11">
    <source>
        <dbReference type="Proteomes" id="UP000298663"/>
    </source>
</evidence>
<dbReference type="SUPFAM" id="SSF57756">
    <property type="entry name" value="Retrovirus zinc finger-like domains"/>
    <property type="match status" value="1"/>
</dbReference>
<evidence type="ECO:0000256" key="5">
    <source>
        <dbReference type="ARBA" id="ARBA00023242"/>
    </source>
</evidence>
<keyword evidence="2" id="KW-0479">Metal-binding</keyword>
<keyword evidence="5" id="KW-0539">Nucleus</keyword>
<dbReference type="PROSITE" id="PS50158">
    <property type="entry name" value="ZF_CCHC"/>
    <property type="match status" value="1"/>
</dbReference>
<dbReference type="InterPro" id="IPR001878">
    <property type="entry name" value="Znf_CCHC"/>
</dbReference>
<dbReference type="EMBL" id="AZBU02000002">
    <property type="protein sequence ID" value="TKR95420.1"/>
    <property type="molecule type" value="Genomic_DNA"/>
</dbReference>
<evidence type="ECO:0008006" key="12">
    <source>
        <dbReference type="Google" id="ProtNLM"/>
    </source>
</evidence>
<dbReference type="InterPro" id="IPR033489">
    <property type="entry name" value="RBBP6"/>
</dbReference>
<dbReference type="SMART" id="SM01180">
    <property type="entry name" value="DWNN"/>
    <property type="match status" value="1"/>
</dbReference>
<feature type="domain" description="CCHC-type" evidence="8">
    <location>
        <begin position="157"/>
        <end position="171"/>
    </location>
</feature>
<keyword evidence="11" id="KW-1185">Reference proteome</keyword>
<reference evidence="10 11" key="2">
    <citation type="journal article" date="2019" name="G3 (Bethesda)">
        <title>Hybrid Assembly of the Genome of the Entomopathogenic Nematode Steinernema carpocapsae Identifies the X-Chromosome.</title>
        <authorList>
            <person name="Serra L."/>
            <person name="Macchietto M."/>
            <person name="Macias-Munoz A."/>
            <person name="McGill C.J."/>
            <person name="Rodriguez I.M."/>
            <person name="Rodriguez B."/>
            <person name="Murad R."/>
            <person name="Mortazavi A."/>
        </authorList>
    </citation>
    <scope>NUCLEOTIDE SEQUENCE [LARGE SCALE GENOMIC DNA]</scope>
    <source>
        <strain evidence="10 11">ALL</strain>
    </source>
</reference>
<evidence type="ECO:0000313" key="10">
    <source>
        <dbReference type="EMBL" id="TKR95420.1"/>
    </source>
</evidence>
<evidence type="ECO:0000259" key="9">
    <source>
        <dbReference type="PROSITE" id="PS51282"/>
    </source>
</evidence>
<proteinExistence type="predicted"/>